<dbReference type="NCBIfam" id="TIGR01640">
    <property type="entry name" value="F_box_assoc_1"/>
    <property type="match status" value="1"/>
</dbReference>
<evidence type="ECO:0000313" key="2">
    <source>
        <dbReference type="EMBL" id="KAK4256284.1"/>
    </source>
</evidence>
<keyword evidence="3" id="KW-1185">Reference proteome</keyword>
<organism evidence="2 3">
    <name type="scientific">Acacia crassicarpa</name>
    <name type="common">northern wattle</name>
    <dbReference type="NCBI Taxonomy" id="499986"/>
    <lineage>
        <taxon>Eukaryota</taxon>
        <taxon>Viridiplantae</taxon>
        <taxon>Streptophyta</taxon>
        <taxon>Embryophyta</taxon>
        <taxon>Tracheophyta</taxon>
        <taxon>Spermatophyta</taxon>
        <taxon>Magnoliopsida</taxon>
        <taxon>eudicotyledons</taxon>
        <taxon>Gunneridae</taxon>
        <taxon>Pentapetalae</taxon>
        <taxon>rosids</taxon>
        <taxon>fabids</taxon>
        <taxon>Fabales</taxon>
        <taxon>Fabaceae</taxon>
        <taxon>Caesalpinioideae</taxon>
        <taxon>mimosoid clade</taxon>
        <taxon>Acacieae</taxon>
        <taxon>Acacia</taxon>
    </lineage>
</organism>
<protein>
    <recommendedName>
        <fullName evidence="1">F-box domain-containing protein</fullName>
    </recommendedName>
</protein>
<feature type="domain" description="F-box" evidence="1">
    <location>
        <begin position="7"/>
        <end position="54"/>
    </location>
</feature>
<dbReference type="PANTHER" id="PTHR31672">
    <property type="entry name" value="BNACNNG10540D PROTEIN"/>
    <property type="match status" value="1"/>
</dbReference>
<dbReference type="CDD" id="cd22157">
    <property type="entry name" value="F-box_AtFBW1-like"/>
    <property type="match status" value="1"/>
</dbReference>
<dbReference type="PANTHER" id="PTHR31672:SF13">
    <property type="entry name" value="F-BOX PROTEIN CPR30-LIKE"/>
    <property type="match status" value="1"/>
</dbReference>
<dbReference type="Pfam" id="PF00646">
    <property type="entry name" value="F-box"/>
    <property type="match status" value="1"/>
</dbReference>
<gene>
    <name evidence="2" type="ORF">QN277_009169</name>
</gene>
<dbReference type="SMART" id="SM00256">
    <property type="entry name" value="FBOX"/>
    <property type="match status" value="1"/>
</dbReference>
<dbReference type="InterPro" id="IPR001810">
    <property type="entry name" value="F-box_dom"/>
</dbReference>
<dbReference type="EMBL" id="JAWXYG010000013">
    <property type="protein sequence ID" value="KAK4256284.1"/>
    <property type="molecule type" value="Genomic_DNA"/>
</dbReference>
<evidence type="ECO:0000259" key="1">
    <source>
        <dbReference type="PROSITE" id="PS50181"/>
    </source>
</evidence>
<reference evidence="2" key="1">
    <citation type="submission" date="2023-10" db="EMBL/GenBank/DDBJ databases">
        <title>Chromosome-level genome of the transformable northern wattle, Acacia crassicarpa.</title>
        <authorList>
            <person name="Massaro I."/>
            <person name="Sinha N.R."/>
            <person name="Poethig S."/>
            <person name="Leichty A.R."/>
        </authorList>
    </citation>
    <scope>NUCLEOTIDE SEQUENCE</scope>
    <source>
        <strain evidence="2">Acra3RX</strain>
        <tissue evidence="2">Leaf</tissue>
    </source>
</reference>
<dbReference type="Proteomes" id="UP001293593">
    <property type="component" value="Unassembled WGS sequence"/>
</dbReference>
<dbReference type="InterPro" id="IPR013187">
    <property type="entry name" value="F-box-assoc_dom_typ3"/>
</dbReference>
<proteinExistence type="predicted"/>
<name>A0AAE1M8Z2_9FABA</name>
<dbReference type="PROSITE" id="PS50181">
    <property type="entry name" value="FBOX"/>
    <property type="match status" value="1"/>
</dbReference>
<dbReference type="Pfam" id="PF08268">
    <property type="entry name" value="FBA_3"/>
    <property type="match status" value="2"/>
</dbReference>
<evidence type="ECO:0000313" key="3">
    <source>
        <dbReference type="Proteomes" id="UP001293593"/>
    </source>
</evidence>
<sequence length="412" mass="47251">MKQTAMDSDVLFLPHEIIRNILKRLPVKSLIRFQCVCKDWKNLIQNPSFIAEHLQQPTHQNPSLLLECYGINIPLVGRLILLDCGLQVRGVQNTPSNDSLCNARIVGSCNGLLCLEIYQFKQFPSSLSLWNPATTAVRHVPRIRTDISYFDYCVTGFGFSPIVNDYKIVRTFSVFYDGVTQVEVFSLNRGTWKAIDIGNLKGVRLKSETVTANGAIFWSELNLGQKKEGEDNIDFHEDEDYIEEAADKVDAIVSFDIAKEVFTMIPRPKLDYYVDVNLTVYENKLALLCVYEDDEIPYVVDLWVLNEGTCASGQTWSWTKRYTASGQTWSWTERYTTSPFVFPLIPVTIWRNEIVYRPISEEHDDKGRRRRVLSITNLTTNDVKRSVIPYSESIRSIYNYVESLVSVGNQLH</sequence>
<dbReference type="AlphaFoldDB" id="A0AAE1M8Z2"/>
<comment type="caution">
    <text evidence="2">The sequence shown here is derived from an EMBL/GenBank/DDBJ whole genome shotgun (WGS) entry which is preliminary data.</text>
</comment>
<dbReference type="Gene3D" id="1.20.1280.50">
    <property type="match status" value="1"/>
</dbReference>
<dbReference type="InterPro" id="IPR036047">
    <property type="entry name" value="F-box-like_dom_sf"/>
</dbReference>
<dbReference type="InterPro" id="IPR050796">
    <property type="entry name" value="SCF_F-box_component"/>
</dbReference>
<dbReference type="SUPFAM" id="SSF81383">
    <property type="entry name" value="F-box domain"/>
    <property type="match status" value="1"/>
</dbReference>
<accession>A0AAE1M8Z2</accession>
<dbReference type="InterPro" id="IPR017451">
    <property type="entry name" value="F-box-assoc_interact_dom"/>
</dbReference>